<dbReference type="GO" id="GO:0009755">
    <property type="term" value="P:hormone-mediated signaling pathway"/>
    <property type="evidence" value="ECO:0007669"/>
    <property type="project" value="TreeGrafter"/>
</dbReference>
<dbReference type="GO" id="GO:0000978">
    <property type="term" value="F:RNA polymerase II cis-regulatory region sequence-specific DNA binding"/>
    <property type="evidence" value="ECO:0007669"/>
    <property type="project" value="TreeGrafter"/>
</dbReference>
<gene>
    <name evidence="11" type="ORF">MENT_LOCUS11682</name>
</gene>
<dbReference type="PROSITE" id="PS00031">
    <property type="entry name" value="NUCLEAR_REC_DBD_1"/>
    <property type="match status" value="1"/>
</dbReference>
<dbReference type="GO" id="GO:0045944">
    <property type="term" value="P:positive regulation of transcription by RNA polymerase II"/>
    <property type="evidence" value="ECO:0007669"/>
    <property type="project" value="TreeGrafter"/>
</dbReference>
<dbReference type="InterPro" id="IPR050234">
    <property type="entry name" value="Nuclear_hormone_rcpt_NR1"/>
</dbReference>
<dbReference type="PANTHER" id="PTHR24082">
    <property type="entry name" value="NUCLEAR HORMONE RECEPTOR"/>
    <property type="match status" value="1"/>
</dbReference>
<keyword evidence="3" id="KW-0863">Zinc-finger</keyword>
<keyword evidence="5" id="KW-0805">Transcription regulation</keyword>
<keyword evidence="6" id="KW-0238">DNA-binding</keyword>
<evidence type="ECO:0000256" key="8">
    <source>
        <dbReference type="ARBA" id="ARBA00023170"/>
    </source>
</evidence>
<evidence type="ECO:0000259" key="10">
    <source>
        <dbReference type="PROSITE" id="PS51030"/>
    </source>
</evidence>
<proteinExistence type="inferred from homology"/>
<comment type="similarity">
    <text evidence="1">Belongs to the nuclear hormone receptor family.</text>
</comment>
<protein>
    <recommendedName>
        <fullName evidence="10">Nuclear receptor domain-containing protein</fullName>
    </recommendedName>
</protein>
<dbReference type="InterPro" id="IPR001628">
    <property type="entry name" value="Znf_hrmn_rcpt"/>
</dbReference>
<reference evidence="11 12" key="1">
    <citation type="submission" date="2020-08" db="EMBL/GenBank/DDBJ databases">
        <authorList>
            <person name="Koutsovoulos G."/>
            <person name="Danchin GJ E."/>
        </authorList>
    </citation>
    <scope>NUCLEOTIDE SEQUENCE [LARGE SCALE GENOMIC DNA]</scope>
</reference>
<dbReference type="Gene3D" id="3.30.50.10">
    <property type="entry name" value="Erythroid Transcription Factor GATA-1, subunit A"/>
    <property type="match status" value="1"/>
</dbReference>
<evidence type="ECO:0000256" key="7">
    <source>
        <dbReference type="ARBA" id="ARBA00023163"/>
    </source>
</evidence>
<evidence type="ECO:0000256" key="6">
    <source>
        <dbReference type="ARBA" id="ARBA00023125"/>
    </source>
</evidence>
<evidence type="ECO:0000256" key="2">
    <source>
        <dbReference type="ARBA" id="ARBA00022723"/>
    </source>
</evidence>
<dbReference type="PRINTS" id="PR00546">
    <property type="entry name" value="THYROIDHORMR"/>
</dbReference>
<organism evidence="11 12">
    <name type="scientific">Meloidogyne enterolobii</name>
    <name type="common">Root-knot nematode worm</name>
    <name type="synonym">Meloidogyne mayaguensis</name>
    <dbReference type="NCBI Taxonomy" id="390850"/>
    <lineage>
        <taxon>Eukaryota</taxon>
        <taxon>Metazoa</taxon>
        <taxon>Ecdysozoa</taxon>
        <taxon>Nematoda</taxon>
        <taxon>Chromadorea</taxon>
        <taxon>Rhabditida</taxon>
        <taxon>Tylenchina</taxon>
        <taxon>Tylenchomorpha</taxon>
        <taxon>Tylenchoidea</taxon>
        <taxon>Meloidogynidae</taxon>
        <taxon>Meloidogyninae</taxon>
        <taxon>Meloidogyne</taxon>
    </lineage>
</organism>
<dbReference type="InterPro" id="IPR013088">
    <property type="entry name" value="Znf_NHR/GATA"/>
</dbReference>
<dbReference type="EMBL" id="CAJEWN010000057">
    <property type="protein sequence ID" value="CAD2154924.1"/>
    <property type="molecule type" value="Genomic_DNA"/>
</dbReference>
<dbReference type="GO" id="GO:0004879">
    <property type="term" value="F:nuclear receptor activity"/>
    <property type="evidence" value="ECO:0007669"/>
    <property type="project" value="InterPro"/>
</dbReference>
<dbReference type="Proteomes" id="UP000580250">
    <property type="component" value="Unassembled WGS sequence"/>
</dbReference>
<evidence type="ECO:0000256" key="4">
    <source>
        <dbReference type="ARBA" id="ARBA00022833"/>
    </source>
</evidence>
<keyword evidence="7" id="KW-0804">Transcription</keyword>
<dbReference type="PROSITE" id="PS51030">
    <property type="entry name" value="NUCLEAR_REC_DBD_2"/>
    <property type="match status" value="1"/>
</dbReference>
<dbReference type="GO" id="GO:0008270">
    <property type="term" value="F:zinc ion binding"/>
    <property type="evidence" value="ECO:0007669"/>
    <property type="project" value="UniProtKB-KW"/>
</dbReference>
<dbReference type="GO" id="GO:0030154">
    <property type="term" value="P:cell differentiation"/>
    <property type="evidence" value="ECO:0007669"/>
    <property type="project" value="TreeGrafter"/>
</dbReference>
<evidence type="ECO:0000256" key="9">
    <source>
        <dbReference type="ARBA" id="ARBA00023242"/>
    </source>
</evidence>
<dbReference type="AlphaFoldDB" id="A0A6V7UDR3"/>
<dbReference type="GO" id="GO:0000122">
    <property type="term" value="P:negative regulation of transcription by RNA polymerase II"/>
    <property type="evidence" value="ECO:0007669"/>
    <property type="project" value="TreeGrafter"/>
</dbReference>
<accession>A0A6V7UDR3</accession>
<evidence type="ECO:0000256" key="5">
    <source>
        <dbReference type="ARBA" id="ARBA00023015"/>
    </source>
</evidence>
<name>A0A6V7UDR3_MELEN</name>
<keyword evidence="4" id="KW-0862">Zinc</keyword>
<dbReference type="SUPFAM" id="SSF57716">
    <property type="entry name" value="Glucocorticoid receptor-like (DNA-binding domain)"/>
    <property type="match status" value="1"/>
</dbReference>
<evidence type="ECO:0000256" key="3">
    <source>
        <dbReference type="ARBA" id="ARBA00022771"/>
    </source>
</evidence>
<evidence type="ECO:0000313" key="12">
    <source>
        <dbReference type="Proteomes" id="UP000580250"/>
    </source>
</evidence>
<sequence>MTPPPRVRRRIRSRELPYIPSYLKNGQKCMVCSDYATGLHYRAITCEGCKGFFRRVYQKEQQRFVCKNQLPNQQCPCPISKSTRNACQKCRLEKCLNVGMDPQLVLDEVQRRAKRGLIEKNRTKKQLMGRLARIQKAQFRGFNSLSPSQIYSQHNFNYNWQPVLLFLMALNIGESFEGKFGENNFKIKINRGIWTPKIKNLKNKREGEKEFNEDFYFIKQKLEELELTNEQISLMAILLILKIEPDGLRETRQILFRMLLKATIGNVTTGESEEECLLENWPVFLLRLVQLEKMAEKYEQIWDFMGISGELNFLN</sequence>
<dbReference type="PRINTS" id="PR00047">
    <property type="entry name" value="STROIDFINGER"/>
</dbReference>
<evidence type="ECO:0000313" key="11">
    <source>
        <dbReference type="EMBL" id="CAD2154924.1"/>
    </source>
</evidence>
<keyword evidence="8" id="KW-0675">Receptor</keyword>
<dbReference type="InterPro" id="IPR001728">
    <property type="entry name" value="ThyrH_rcpt"/>
</dbReference>
<dbReference type="SMART" id="SM00399">
    <property type="entry name" value="ZnF_C4"/>
    <property type="match status" value="1"/>
</dbReference>
<evidence type="ECO:0000256" key="1">
    <source>
        <dbReference type="ARBA" id="ARBA00005993"/>
    </source>
</evidence>
<feature type="domain" description="Nuclear receptor" evidence="10">
    <location>
        <begin position="26"/>
        <end position="107"/>
    </location>
</feature>
<dbReference type="OrthoDB" id="5771769at2759"/>
<keyword evidence="2" id="KW-0479">Metal-binding</keyword>
<dbReference type="PANTHER" id="PTHR24082:SF473">
    <property type="entry name" value="ECDYSONE-INDUCED PROTEIN 75B, ISOFORM B"/>
    <property type="match status" value="1"/>
</dbReference>
<dbReference type="Pfam" id="PF00105">
    <property type="entry name" value="zf-C4"/>
    <property type="match status" value="1"/>
</dbReference>
<comment type="caution">
    <text evidence="11">The sequence shown here is derived from an EMBL/GenBank/DDBJ whole genome shotgun (WGS) entry which is preliminary data.</text>
</comment>
<keyword evidence="9" id="KW-0539">Nucleus</keyword>